<keyword evidence="8" id="KW-0479">Metal-binding</keyword>
<keyword evidence="9 17" id="KW-0430">Lectin</keyword>
<dbReference type="UniPathway" id="UPA00378"/>
<evidence type="ECO:0000256" key="17">
    <source>
        <dbReference type="RuleBase" id="RU361242"/>
    </source>
</evidence>
<evidence type="ECO:0000256" key="12">
    <source>
        <dbReference type="ARBA" id="ARBA00023034"/>
    </source>
</evidence>
<dbReference type="InterPro" id="IPR029044">
    <property type="entry name" value="Nucleotide-diphossugar_trans"/>
</dbReference>
<comment type="pathway">
    <text evidence="3 17">Protein modification; protein glycosylation.</text>
</comment>
<evidence type="ECO:0000256" key="10">
    <source>
        <dbReference type="ARBA" id="ARBA00022968"/>
    </source>
</evidence>
<evidence type="ECO:0000256" key="14">
    <source>
        <dbReference type="ARBA" id="ARBA00023157"/>
    </source>
</evidence>
<dbReference type="SUPFAM" id="SSF53448">
    <property type="entry name" value="Nucleotide-diphospho-sugar transferases"/>
    <property type="match status" value="1"/>
</dbReference>
<keyword evidence="19" id="KW-1185">Reference proteome</keyword>
<evidence type="ECO:0000256" key="6">
    <source>
        <dbReference type="ARBA" id="ARBA00022679"/>
    </source>
</evidence>
<evidence type="ECO:0000256" key="5">
    <source>
        <dbReference type="ARBA" id="ARBA00022676"/>
    </source>
</evidence>
<dbReference type="InterPro" id="IPR045885">
    <property type="entry name" value="GalNAc-T"/>
</dbReference>
<accession>A0A7E4UWY1</accession>
<name>A0A7E4UWY1_PANRE</name>
<dbReference type="GO" id="GO:0006493">
    <property type="term" value="P:protein O-linked glycosylation"/>
    <property type="evidence" value="ECO:0007669"/>
    <property type="project" value="TreeGrafter"/>
</dbReference>
<keyword evidence="14 17" id="KW-1015">Disulfide bond</keyword>
<evidence type="ECO:0000256" key="1">
    <source>
        <dbReference type="ARBA" id="ARBA00001936"/>
    </source>
</evidence>
<dbReference type="WBParaSite" id="Pan_g1380.t3">
    <property type="protein sequence ID" value="Pan_g1380.t3"/>
    <property type="gene ID" value="Pan_g1380"/>
</dbReference>
<evidence type="ECO:0000256" key="4">
    <source>
        <dbReference type="ARBA" id="ARBA00005680"/>
    </source>
</evidence>
<keyword evidence="6 17" id="KW-0808">Transferase</keyword>
<evidence type="ECO:0000313" key="19">
    <source>
        <dbReference type="Proteomes" id="UP000492821"/>
    </source>
</evidence>
<dbReference type="GO" id="GO:0000139">
    <property type="term" value="C:Golgi membrane"/>
    <property type="evidence" value="ECO:0007669"/>
    <property type="project" value="UniProtKB-SubCell"/>
</dbReference>
<evidence type="ECO:0000256" key="15">
    <source>
        <dbReference type="ARBA" id="ARBA00023180"/>
    </source>
</evidence>
<dbReference type="EC" id="2.4.1.-" evidence="17"/>
<dbReference type="PANTHER" id="PTHR11675">
    <property type="entry name" value="N-ACETYLGALACTOSAMINYLTRANSFERASE"/>
    <property type="match status" value="1"/>
</dbReference>
<dbReference type="InterPro" id="IPR001173">
    <property type="entry name" value="Glyco_trans_2-like"/>
</dbReference>
<dbReference type="GO" id="GO:0030246">
    <property type="term" value="F:carbohydrate binding"/>
    <property type="evidence" value="ECO:0007669"/>
    <property type="project" value="UniProtKB-KW"/>
</dbReference>
<keyword evidence="11 17" id="KW-1133">Transmembrane helix</keyword>
<evidence type="ECO:0000256" key="11">
    <source>
        <dbReference type="ARBA" id="ARBA00022989"/>
    </source>
</evidence>
<organism evidence="19 20">
    <name type="scientific">Panagrellus redivivus</name>
    <name type="common">Microworm</name>
    <dbReference type="NCBI Taxonomy" id="6233"/>
    <lineage>
        <taxon>Eukaryota</taxon>
        <taxon>Metazoa</taxon>
        <taxon>Ecdysozoa</taxon>
        <taxon>Nematoda</taxon>
        <taxon>Chromadorea</taxon>
        <taxon>Rhabditida</taxon>
        <taxon>Tylenchina</taxon>
        <taxon>Panagrolaimomorpha</taxon>
        <taxon>Panagrolaimoidea</taxon>
        <taxon>Panagrolaimidae</taxon>
        <taxon>Panagrellus</taxon>
    </lineage>
</organism>
<evidence type="ECO:0000313" key="20">
    <source>
        <dbReference type="WBParaSite" id="Pan_g1380.t3"/>
    </source>
</evidence>
<dbReference type="Gene3D" id="3.90.550.10">
    <property type="entry name" value="Spore Coat Polysaccharide Biosynthesis Protein SpsA, Chain A"/>
    <property type="match status" value="1"/>
</dbReference>
<keyword evidence="5 17" id="KW-0328">Glycosyltransferase</keyword>
<keyword evidence="15" id="KW-0325">Glycoprotein</keyword>
<reference evidence="20" key="2">
    <citation type="submission" date="2020-10" db="UniProtKB">
        <authorList>
            <consortium name="WormBaseParasite"/>
        </authorList>
    </citation>
    <scope>IDENTIFICATION</scope>
</reference>
<evidence type="ECO:0000256" key="13">
    <source>
        <dbReference type="ARBA" id="ARBA00023136"/>
    </source>
</evidence>
<dbReference type="InterPro" id="IPR035992">
    <property type="entry name" value="Ricin_B-like_lectins"/>
</dbReference>
<evidence type="ECO:0000256" key="16">
    <source>
        <dbReference type="ARBA" id="ARBA00023211"/>
    </source>
</evidence>
<comment type="subcellular location">
    <subcellularLocation>
        <location evidence="2 17">Golgi apparatus membrane</location>
        <topology evidence="2 17">Single-pass type II membrane protein</topology>
    </subcellularLocation>
</comment>
<comment type="similarity">
    <text evidence="4 17">Belongs to the glycosyltransferase 2 family. GalNAc-T subfamily.</text>
</comment>
<feature type="domain" description="Ricin B lectin" evidence="18">
    <location>
        <begin position="522"/>
        <end position="674"/>
    </location>
</feature>
<dbReference type="CDD" id="cd02510">
    <property type="entry name" value="pp-GalNAc-T"/>
    <property type="match status" value="1"/>
</dbReference>
<feature type="transmembrane region" description="Helical" evidence="17">
    <location>
        <begin position="5"/>
        <end position="29"/>
    </location>
</feature>
<dbReference type="Gene3D" id="2.80.10.50">
    <property type="match status" value="1"/>
</dbReference>
<evidence type="ECO:0000259" key="18">
    <source>
        <dbReference type="SMART" id="SM00458"/>
    </source>
</evidence>
<protein>
    <recommendedName>
        <fullName evidence="17">Polypeptide N-acetylgalactosaminyltransferase</fullName>
        <ecNumber evidence="17">2.4.1.-</ecNumber>
    </recommendedName>
    <alternativeName>
        <fullName evidence="17">Protein-UDP acetylgalactosaminyltransferase</fullName>
    </alternativeName>
</protein>
<dbReference type="Pfam" id="PF00535">
    <property type="entry name" value="Glycos_transf_2"/>
    <property type="match status" value="1"/>
</dbReference>
<evidence type="ECO:0000256" key="9">
    <source>
        <dbReference type="ARBA" id="ARBA00022734"/>
    </source>
</evidence>
<keyword evidence="13 17" id="KW-0472">Membrane</keyword>
<comment type="cofactor">
    <cofactor evidence="1 17">
        <name>Mn(2+)</name>
        <dbReference type="ChEBI" id="CHEBI:29035"/>
    </cofactor>
</comment>
<evidence type="ECO:0000256" key="8">
    <source>
        <dbReference type="ARBA" id="ARBA00022723"/>
    </source>
</evidence>
<dbReference type="SMART" id="SM00458">
    <property type="entry name" value="RICIN"/>
    <property type="match status" value="1"/>
</dbReference>
<keyword evidence="12 17" id="KW-0333">Golgi apparatus</keyword>
<dbReference type="Pfam" id="PF00652">
    <property type="entry name" value="Ricin_B_lectin"/>
    <property type="match status" value="1"/>
</dbReference>
<keyword evidence="16 17" id="KW-0464">Manganese</keyword>
<keyword evidence="7 17" id="KW-0812">Transmembrane</keyword>
<dbReference type="FunFam" id="3.90.550.10:FF:000021">
    <property type="entry name" value="Polypeptide N-acetylgalactosaminyltransferase"/>
    <property type="match status" value="1"/>
</dbReference>
<evidence type="ECO:0000256" key="2">
    <source>
        <dbReference type="ARBA" id="ARBA00004323"/>
    </source>
</evidence>
<dbReference type="InterPro" id="IPR000772">
    <property type="entry name" value="Ricin_B_lectin"/>
</dbReference>
<dbReference type="Proteomes" id="UP000492821">
    <property type="component" value="Unassembled WGS sequence"/>
</dbReference>
<dbReference type="PROSITE" id="PS50231">
    <property type="entry name" value="RICIN_B_LECTIN"/>
    <property type="match status" value="1"/>
</dbReference>
<proteinExistence type="inferred from homology"/>
<keyword evidence="10" id="KW-0735">Signal-anchor</keyword>
<dbReference type="SUPFAM" id="SSF50370">
    <property type="entry name" value="Ricin B-like lectins"/>
    <property type="match status" value="1"/>
</dbReference>
<evidence type="ECO:0000256" key="7">
    <source>
        <dbReference type="ARBA" id="ARBA00022692"/>
    </source>
</evidence>
<sequence>MNNKLLFYCIVFFAFLICWCLLTVLILIAQDRILGPPDEPTKSAQTVDPNSYMGKGIQMIVGHYNGNLPAEKTANLTDDELNANNYEPVPGFGENGRGVSMNIKEELESEKTFGINQFNLWISDRMGLNRSLPDIRKTACVNKTYPPPEALPTTSVIIVYHNEAYSTLLRTVTSVINRSPKQALKEIILVDDFSTRRFLKETLDDAVKNMPVRIKIIRAKERVGLIRARLMGAAEAEADVLTFLDSHCECTDGWLEPLLSRIKENRKNVVCPIIDVINDRTFAYQRGIEMFYGGFSWNLQFRWYAVPPKKVKKRISDPTSPIASPTMAGGLFSIDRRYFEELGTYDPGMDIWGGENIEISFRIWQCGGRVEILPCSHVGHIFRKASPHDFPSGKTSGKILNGNLVRVAEVWMDDWKYMFYKTAPQALALRQSIDVSERIELRKKLNCKPFSWYLENVWPEHFLPTSDTAFGRIFSDDRCLRFKNNKVVGIGKIPYLSTNSCAPLDTTSPFNGTTHTEIAFADATDGTVSRQCIISRPGSPGKRQHQLSMSQCTMGFDMWQLWIFTPDGQIKSDEHQCLSATAVGFGAGTSSKHWSVQLKECGEHDMEFWDYSTRYHTLTHRKSGLCLDEPVDPSKVEQPSNKKLLLLGDINKDNTIPSLQSCDRYKPSQKWHFVRVEWQPENHN</sequence>
<dbReference type="AlphaFoldDB" id="A0A7E4UWY1"/>
<dbReference type="GO" id="GO:0046872">
    <property type="term" value="F:metal ion binding"/>
    <property type="evidence" value="ECO:0007669"/>
    <property type="project" value="UniProtKB-KW"/>
</dbReference>
<dbReference type="GO" id="GO:0004653">
    <property type="term" value="F:polypeptide N-acetylgalactosaminyltransferase activity"/>
    <property type="evidence" value="ECO:0007669"/>
    <property type="project" value="UniProtKB-ARBA"/>
</dbReference>
<dbReference type="PANTHER" id="PTHR11675:SF118">
    <property type="entry name" value="POLYPEPTIDE N-ACETYLGALACTOSAMINYLTRANSFERASE 3"/>
    <property type="match status" value="1"/>
</dbReference>
<evidence type="ECO:0000256" key="3">
    <source>
        <dbReference type="ARBA" id="ARBA00004922"/>
    </source>
</evidence>
<reference evidence="19" key="1">
    <citation type="journal article" date="2013" name="Genetics">
        <title>The draft genome and transcriptome of Panagrellus redivivus are shaped by the harsh demands of a free-living lifestyle.</title>
        <authorList>
            <person name="Srinivasan J."/>
            <person name="Dillman A.R."/>
            <person name="Macchietto M.G."/>
            <person name="Heikkinen L."/>
            <person name="Lakso M."/>
            <person name="Fracchia K.M."/>
            <person name="Antoshechkin I."/>
            <person name="Mortazavi A."/>
            <person name="Wong G."/>
            <person name="Sternberg P.W."/>
        </authorList>
    </citation>
    <scope>NUCLEOTIDE SEQUENCE [LARGE SCALE GENOMIC DNA]</scope>
    <source>
        <strain evidence="19">MT8872</strain>
    </source>
</reference>